<feature type="domain" description="Putative restriction endonuclease" evidence="1">
    <location>
        <begin position="90"/>
        <end position="243"/>
    </location>
</feature>
<protein>
    <submittedName>
        <fullName evidence="2">Uma2 family endonuclease</fullName>
    </submittedName>
</protein>
<dbReference type="AlphaFoldDB" id="A0A7V7PS25"/>
<dbReference type="InterPro" id="IPR012296">
    <property type="entry name" value="Nuclease_put_TT1808"/>
</dbReference>
<keyword evidence="2" id="KW-0255">Endonuclease</keyword>
<gene>
    <name evidence="2" type="ORF">F6X38_03125</name>
</gene>
<comment type="caution">
    <text evidence="2">The sequence shown here is derived from an EMBL/GenBank/DDBJ whole genome shotgun (WGS) entry which is preliminary data.</text>
</comment>
<evidence type="ECO:0000313" key="2">
    <source>
        <dbReference type="EMBL" id="KAB0681830.1"/>
    </source>
</evidence>
<dbReference type="SUPFAM" id="SSF52980">
    <property type="entry name" value="Restriction endonuclease-like"/>
    <property type="match status" value="1"/>
</dbReference>
<dbReference type="Proteomes" id="UP000432089">
    <property type="component" value="Unassembled WGS sequence"/>
</dbReference>
<keyword evidence="3" id="KW-1185">Reference proteome</keyword>
<dbReference type="EMBL" id="VZDO01000002">
    <property type="protein sequence ID" value="KAB0681830.1"/>
    <property type="molecule type" value="Genomic_DNA"/>
</dbReference>
<sequence length="262" mass="28863">MDFHADDDFPIAGGAGDEFLRIGRAGVENGHGGSQRGMAKALEESSDPFKGAECRARHSAKRQLSCPQLAKERRMNVQSLSRSSKTLSIDEFFDWIETKDEKYELVDGKPVLQPWVKRNHNRIVINIVQSLGQALDGSRFEIATGDFAISTGPRSVRYADVMIEAAGGSGQERTTDTAALIVEVLSPSTADVDFGPKQREYLGLSTLDTYLIVAQDSRCIWQWTRDEAGSWPDKALVVEEGAVELKALDASLPLDEIYRNVS</sequence>
<organism evidence="2 3">
    <name type="scientific">Plantimonas leprariae</name>
    <dbReference type="NCBI Taxonomy" id="2615207"/>
    <lineage>
        <taxon>Bacteria</taxon>
        <taxon>Pseudomonadati</taxon>
        <taxon>Pseudomonadota</taxon>
        <taxon>Alphaproteobacteria</taxon>
        <taxon>Hyphomicrobiales</taxon>
        <taxon>Aurantimonadaceae</taxon>
        <taxon>Plantimonas</taxon>
    </lineage>
</organism>
<dbReference type="CDD" id="cd06260">
    <property type="entry name" value="DUF820-like"/>
    <property type="match status" value="1"/>
</dbReference>
<dbReference type="Gene3D" id="3.90.1570.10">
    <property type="entry name" value="tt1808, chain A"/>
    <property type="match status" value="1"/>
</dbReference>
<keyword evidence="2" id="KW-0378">Hydrolase</keyword>
<dbReference type="InterPro" id="IPR008538">
    <property type="entry name" value="Uma2"/>
</dbReference>
<dbReference type="Pfam" id="PF05685">
    <property type="entry name" value="Uma2"/>
    <property type="match status" value="1"/>
</dbReference>
<reference evidence="2 3" key="1">
    <citation type="submission" date="2019-09" db="EMBL/GenBank/DDBJ databases">
        <title>YIM 132180 draft genome.</title>
        <authorList>
            <person name="Zhang K."/>
        </authorList>
    </citation>
    <scope>NUCLEOTIDE SEQUENCE [LARGE SCALE GENOMIC DNA]</scope>
    <source>
        <strain evidence="2 3">YIM 132180</strain>
    </source>
</reference>
<proteinExistence type="predicted"/>
<keyword evidence="2" id="KW-0540">Nuclease</keyword>
<dbReference type="PANTHER" id="PTHR36558">
    <property type="entry name" value="GLR1098 PROTEIN"/>
    <property type="match status" value="1"/>
</dbReference>
<name>A0A7V7PS25_9HYPH</name>
<dbReference type="GO" id="GO:0004519">
    <property type="term" value="F:endonuclease activity"/>
    <property type="evidence" value="ECO:0007669"/>
    <property type="project" value="UniProtKB-KW"/>
</dbReference>
<evidence type="ECO:0000313" key="3">
    <source>
        <dbReference type="Proteomes" id="UP000432089"/>
    </source>
</evidence>
<accession>A0A7V7PS25</accession>
<dbReference type="InterPro" id="IPR011335">
    <property type="entry name" value="Restrct_endonuc-II-like"/>
</dbReference>
<dbReference type="PANTHER" id="PTHR36558:SF1">
    <property type="entry name" value="RESTRICTION ENDONUCLEASE DOMAIN-CONTAINING PROTEIN-RELATED"/>
    <property type="match status" value="1"/>
</dbReference>
<evidence type="ECO:0000259" key="1">
    <source>
        <dbReference type="Pfam" id="PF05685"/>
    </source>
</evidence>